<evidence type="ECO:0000256" key="1">
    <source>
        <dbReference type="ARBA" id="ARBA00004651"/>
    </source>
</evidence>
<feature type="transmembrane region" description="Helical" evidence="8">
    <location>
        <begin position="160"/>
        <end position="184"/>
    </location>
</feature>
<dbReference type="GO" id="GO:0055085">
    <property type="term" value="P:transmembrane transport"/>
    <property type="evidence" value="ECO:0007669"/>
    <property type="project" value="InterPro"/>
</dbReference>
<dbReference type="PANTHER" id="PTHR42929:SF5">
    <property type="entry name" value="ABC TRANSPORTER PERMEASE PROTEIN"/>
    <property type="match status" value="1"/>
</dbReference>
<feature type="domain" description="ABC transmembrane type-1" evidence="9">
    <location>
        <begin position="126"/>
        <end position="332"/>
    </location>
</feature>
<evidence type="ECO:0000256" key="4">
    <source>
        <dbReference type="ARBA" id="ARBA00022475"/>
    </source>
</evidence>
<proteinExistence type="inferred from homology"/>
<evidence type="ECO:0000256" key="7">
    <source>
        <dbReference type="ARBA" id="ARBA00023136"/>
    </source>
</evidence>
<dbReference type="Pfam" id="PF00528">
    <property type="entry name" value="BPD_transp_1"/>
    <property type="match status" value="1"/>
</dbReference>
<dbReference type="Proteomes" id="UP000325161">
    <property type="component" value="Chromosome"/>
</dbReference>
<comment type="similarity">
    <text evidence="2">Belongs to the binding-protein-dependent transport system permease family. CysTW subfamily.</text>
</comment>
<feature type="transmembrane region" description="Helical" evidence="8">
    <location>
        <begin position="212"/>
        <end position="234"/>
    </location>
</feature>
<evidence type="ECO:0000313" key="11">
    <source>
        <dbReference type="Proteomes" id="UP000325161"/>
    </source>
</evidence>
<dbReference type="CDD" id="cd06261">
    <property type="entry name" value="TM_PBP2"/>
    <property type="match status" value="1"/>
</dbReference>
<keyword evidence="11" id="KW-1185">Reference proteome</keyword>
<evidence type="ECO:0000256" key="6">
    <source>
        <dbReference type="ARBA" id="ARBA00022989"/>
    </source>
</evidence>
<evidence type="ECO:0000256" key="3">
    <source>
        <dbReference type="ARBA" id="ARBA00022448"/>
    </source>
</evidence>
<gene>
    <name evidence="10" type="ORF">FXN63_24375</name>
</gene>
<accession>A0A5C0B7A8</accession>
<protein>
    <submittedName>
        <fullName evidence="10">ABC transporter permease</fullName>
    </submittedName>
</protein>
<keyword evidence="3 8" id="KW-0813">Transport</keyword>
<dbReference type="KEGG" id="pacr:FXN63_24375"/>
<dbReference type="Gene3D" id="1.10.3720.10">
    <property type="entry name" value="MetI-like"/>
    <property type="match status" value="1"/>
</dbReference>
<keyword evidence="7 8" id="KW-0472">Membrane</keyword>
<evidence type="ECO:0000256" key="8">
    <source>
        <dbReference type="RuleBase" id="RU363032"/>
    </source>
</evidence>
<keyword evidence="5 8" id="KW-0812">Transmembrane</keyword>
<organism evidence="10 11">
    <name type="scientific">Pigmentiphaga aceris</name>
    <dbReference type="NCBI Taxonomy" id="1940612"/>
    <lineage>
        <taxon>Bacteria</taxon>
        <taxon>Pseudomonadati</taxon>
        <taxon>Pseudomonadota</taxon>
        <taxon>Betaproteobacteria</taxon>
        <taxon>Burkholderiales</taxon>
        <taxon>Alcaligenaceae</taxon>
        <taxon>Pigmentiphaga</taxon>
    </lineage>
</organism>
<evidence type="ECO:0000256" key="2">
    <source>
        <dbReference type="ARBA" id="ARBA00007069"/>
    </source>
</evidence>
<feature type="transmembrane region" description="Helical" evidence="8">
    <location>
        <begin position="263"/>
        <end position="289"/>
    </location>
</feature>
<keyword evidence="4" id="KW-1003">Cell membrane</keyword>
<sequence length="344" mass="36334">MDAGWPMRKPATGVDAKEEDGHVAAGYVGGHHAGAHHAGAHHAGTHHVDTHHAGMIDPAFTSKARRVWPPTMLLPAVVVMLALLAGPLILIALTSVSTGPAGELGRGWTFAHFGRFLSDPYYRSVMLTTLRIGALVTGCSLLLAYPFAWWTLRQRGWLRAALLFAALAPLMVTVSIRTLGWIVLLADNGPINALIALSGVVTGPVRMIYTEFAVVLGLIEALLPFMILAVFTALQAIPRDVLRAAEIAGATPRQRFFKVTLPLSLPGVAAGSVLVFTLAASSFVTPRILGGGRTTTVANLVVDQFLVSLNWPFGAAIGVLLFAVIGAVMALERAVSRRLPGGAS</sequence>
<dbReference type="GO" id="GO:0005886">
    <property type="term" value="C:plasma membrane"/>
    <property type="evidence" value="ECO:0007669"/>
    <property type="project" value="UniProtKB-SubCell"/>
</dbReference>
<dbReference type="OrthoDB" id="9156191at2"/>
<keyword evidence="6 8" id="KW-1133">Transmembrane helix</keyword>
<feature type="transmembrane region" description="Helical" evidence="8">
    <location>
        <begin position="125"/>
        <end position="148"/>
    </location>
</feature>
<dbReference type="EMBL" id="CP043046">
    <property type="protein sequence ID" value="QEI08627.1"/>
    <property type="molecule type" value="Genomic_DNA"/>
</dbReference>
<dbReference type="InterPro" id="IPR035906">
    <property type="entry name" value="MetI-like_sf"/>
</dbReference>
<feature type="transmembrane region" description="Helical" evidence="8">
    <location>
        <begin position="72"/>
        <end position="93"/>
    </location>
</feature>
<reference evidence="10 11" key="1">
    <citation type="submission" date="2019-08" db="EMBL/GenBank/DDBJ databases">
        <title>Amphibian skin-associated Pigmentiphaga: genome sequence and occurrence across geography and hosts.</title>
        <authorList>
            <person name="Bletz M.C."/>
            <person name="Bunk B."/>
            <person name="Sproeer C."/>
            <person name="Biwer P."/>
            <person name="Reiter S."/>
            <person name="Rabemananjara F.C.E."/>
            <person name="Schulz S."/>
            <person name="Overmann J."/>
            <person name="Vences M."/>
        </authorList>
    </citation>
    <scope>NUCLEOTIDE SEQUENCE [LARGE SCALE GENOMIC DNA]</scope>
    <source>
        <strain evidence="10 11">Mada1488</strain>
    </source>
</reference>
<dbReference type="SUPFAM" id="SSF161098">
    <property type="entry name" value="MetI-like"/>
    <property type="match status" value="1"/>
</dbReference>
<dbReference type="InterPro" id="IPR000515">
    <property type="entry name" value="MetI-like"/>
</dbReference>
<evidence type="ECO:0000256" key="5">
    <source>
        <dbReference type="ARBA" id="ARBA00022692"/>
    </source>
</evidence>
<dbReference type="PANTHER" id="PTHR42929">
    <property type="entry name" value="INNER MEMBRANE ABC TRANSPORTER PERMEASE PROTEIN YDCU-RELATED-RELATED"/>
    <property type="match status" value="1"/>
</dbReference>
<dbReference type="PROSITE" id="PS50928">
    <property type="entry name" value="ABC_TM1"/>
    <property type="match status" value="1"/>
</dbReference>
<evidence type="ECO:0000259" key="9">
    <source>
        <dbReference type="PROSITE" id="PS50928"/>
    </source>
</evidence>
<evidence type="ECO:0000313" key="10">
    <source>
        <dbReference type="EMBL" id="QEI08627.1"/>
    </source>
</evidence>
<name>A0A5C0B7A8_9BURK</name>
<dbReference type="AlphaFoldDB" id="A0A5C0B7A8"/>
<comment type="subcellular location">
    <subcellularLocation>
        <location evidence="1 8">Cell membrane</location>
        <topology evidence="1 8">Multi-pass membrane protein</topology>
    </subcellularLocation>
</comment>
<feature type="transmembrane region" description="Helical" evidence="8">
    <location>
        <begin position="309"/>
        <end position="331"/>
    </location>
</feature>